<evidence type="ECO:0000256" key="10">
    <source>
        <dbReference type="ARBA" id="ARBA00023136"/>
    </source>
</evidence>
<keyword evidence="8 12" id="KW-1133">Transmembrane helix</keyword>
<dbReference type="InterPro" id="IPR036097">
    <property type="entry name" value="HisK_dim/P_sf"/>
</dbReference>
<dbReference type="EC" id="2.7.13.3" evidence="3"/>
<evidence type="ECO:0000259" key="13">
    <source>
        <dbReference type="PROSITE" id="PS50109"/>
    </source>
</evidence>
<dbReference type="PROSITE" id="PS51257">
    <property type="entry name" value="PROKAR_LIPOPROTEIN"/>
    <property type="match status" value="1"/>
</dbReference>
<evidence type="ECO:0000256" key="3">
    <source>
        <dbReference type="ARBA" id="ARBA00012438"/>
    </source>
</evidence>
<dbReference type="SMART" id="SM00388">
    <property type="entry name" value="HisKA"/>
    <property type="match status" value="1"/>
</dbReference>
<dbReference type="Pfam" id="PF00512">
    <property type="entry name" value="HisKA"/>
    <property type="match status" value="1"/>
</dbReference>
<evidence type="ECO:0000256" key="1">
    <source>
        <dbReference type="ARBA" id="ARBA00000085"/>
    </source>
</evidence>
<sequence>MITRLSLRTRLAVLTSLAVAVAVAACAIGCWFIVRRQLVEQLDQSLSSPKAGFGGRPMGGGKGGPPPPQDADPVADICGQQARGGNERFRDFLPTMQVVRADGTSCDPKDTTDPLVPTAGDVDVAKGLRDLVRRDGRTKSGTPMRVFTHRDPVTGVAVSIAKPLDPVNEKLDSLAVLLVVVSAVGVVGAATAGLFIARAALRPVHRLTAAVEHIARTEDLATTIPADGHDEIARLSRSFNSMTRALASARERQQQLIVDAGHELRTPLTSLRTNVDLMLRSEATGRPLPAGHKQKLLGNVKAQLVELTHLVGDLLDLSRPQPAAGARIEEDVALHEAVGNALRRARLRGPGLRIDADVAPWYVRGDAASLERAVVNLLDNAVKFSPPDGTVAVRLAGGELTVRDHGPGIPPEDLPYVFDRFWRSPSARGLPGSGLGLAIVARTVADAGGEVRLGPAEGGGTVAWLRLPGSATPPQGAELGRDESRVGVVDAGGGAGGEDTDDRG</sequence>
<dbReference type="SUPFAM" id="SSF158472">
    <property type="entry name" value="HAMP domain-like"/>
    <property type="match status" value="1"/>
</dbReference>
<dbReference type="InterPro" id="IPR050428">
    <property type="entry name" value="TCS_sensor_his_kinase"/>
</dbReference>
<evidence type="ECO:0000313" key="16">
    <source>
        <dbReference type="Proteomes" id="UP001501822"/>
    </source>
</evidence>
<keyword evidence="10 12" id="KW-0472">Membrane</keyword>
<dbReference type="CDD" id="cd00075">
    <property type="entry name" value="HATPase"/>
    <property type="match status" value="1"/>
</dbReference>
<dbReference type="EMBL" id="BAAABM010000064">
    <property type="protein sequence ID" value="GAA0365314.1"/>
    <property type="molecule type" value="Genomic_DNA"/>
</dbReference>
<evidence type="ECO:0000256" key="2">
    <source>
        <dbReference type="ARBA" id="ARBA00004236"/>
    </source>
</evidence>
<feature type="region of interest" description="Disordered" evidence="11">
    <location>
        <begin position="468"/>
        <end position="504"/>
    </location>
</feature>
<keyword evidence="16" id="KW-1185">Reference proteome</keyword>
<dbReference type="PANTHER" id="PTHR45436">
    <property type="entry name" value="SENSOR HISTIDINE KINASE YKOH"/>
    <property type="match status" value="1"/>
</dbReference>
<keyword evidence="5" id="KW-0808">Transferase</keyword>
<feature type="transmembrane region" description="Helical" evidence="12">
    <location>
        <begin position="12"/>
        <end position="34"/>
    </location>
</feature>
<evidence type="ECO:0000256" key="6">
    <source>
        <dbReference type="ARBA" id="ARBA00022692"/>
    </source>
</evidence>
<dbReference type="RefSeq" id="WP_252803357.1">
    <property type="nucleotide sequence ID" value="NZ_BAAABM010000064.1"/>
</dbReference>
<dbReference type="Proteomes" id="UP001501822">
    <property type="component" value="Unassembled WGS sequence"/>
</dbReference>
<dbReference type="InterPro" id="IPR003661">
    <property type="entry name" value="HisK_dim/P_dom"/>
</dbReference>
<dbReference type="Gene3D" id="6.10.340.10">
    <property type="match status" value="1"/>
</dbReference>
<dbReference type="Pfam" id="PF02518">
    <property type="entry name" value="HATPase_c"/>
    <property type="match status" value="1"/>
</dbReference>
<reference evidence="16" key="1">
    <citation type="journal article" date="2019" name="Int. J. Syst. Evol. Microbiol.">
        <title>The Global Catalogue of Microorganisms (GCM) 10K type strain sequencing project: providing services to taxonomists for standard genome sequencing and annotation.</title>
        <authorList>
            <consortium name="The Broad Institute Genomics Platform"/>
            <consortium name="The Broad Institute Genome Sequencing Center for Infectious Disease"/>
            <person name="Wu L."/>
            <person name="Ma J."/>
        </authorList>
    </citation>
    <scope>NUCLEOTIDE SEQUENCE [LARGE SCALE GENOMIC DNA]</scope>
    <source>
        <strain evidence="16">JCM 3146</strain>
    </source>
</reference>
<evidence type="ECO:0000256" key="4">
    <source>
        <dbReference type="ARBA" id="ARBA00022553"/>
    </source>
</evidence>
<organism evidence="15 16">
    <name type="scientific">Actinoallomurus spadix</name>
    <dbReference type="NCBI Taxonomy" id="79912"/>
    <lineage>
        <taxon>Bacteria</taxon>
        <taxon>Bacillati</taxon>
        <taxon>Actinomycetota</taxon>
        <taxon>Actinomycetes</taxon>
        <taxon>Streptosporangiales</taxon>
        <taxon>Thermomonosporaceae</taxon>
        <taxon>Actinoallomurus</taxon>
    </lineage>
</organism>
<feature type="compositionally biased region" description="Gly residues" evidence="11">
    <location>
        <begin position="52"/>
        <end position="63"/>
    </location>
</feature>
<feature type="domain" description="HAMP" evidence="14">
    <location>
        <begin position="198"/>
        <end position="251"/>
    </location>
</feature>
<comment type="catalytic activity">
    <reaction evidence="1">
        <text>ATP + protein L-histidine = ADP + protein N-phospho-L-histidine.</text>
        <dbReference type="EC" id="2.7.13.3"/>
    </reaction>
</comment>
<dbReference type="PANTHER" id="PTHR45436:SF5">
    <property type="entry name" value="SENSOR HISTIDINE KINASE TRCS"/>
    <property type="match status" value="1"/>
</dbReference>
<keyword evidence="6 12" id="KW-0812">Transmembrane</keyword>
<keyword evidence="15" id="KW-0547">Nucleotide-binding</keyword>
<dbReference type="SUPFAM" id="SSF47384">
    <property type="entry name" value="Homodimeric domain of signal transducing histidine kinase"/>
    <property type="match status" value="1"/>
</dbReference>
<dbReference type="CDD" id="cd06225">
    <property type="entry name" value="HAMP"/>
    <property type="match status" value="1"/>
</dbReference>
<proteinExistence type="predicted"/>
<evidence type="ECO:0000256" key="8">
    <source>
        <dbReference type="ARBA" id="ARBA00022989"/>
    </source>
</evidence>
<dbReference type="SUPFAM" id="SSF55874">
    <property type="entry name" value="ATPase domain of HSP90 chaperone/DNA topoisomerase II/histidine kinase"/>
    <property type="match status" value="1"/>
</dbReference>
<feature type="transmembrane region" description="Helical" evidence="12">
    <location>
        <begin position="174"/>
        <end position="197"/>
    </location>
</feature>
<dbReference type="SMART" id="SM00304">
    <property type="entry name" value="HAMP"/>
    <property type="match status" value="1"/>
</dbReference>
<comment type="subcellular location">
    <subcellularLocation>
        <location evidence="2">Cell membrane</location>
    </subcellularLocation>
</comment>
<dbReference type="PROSITE" id="PS50885">
    <property type="entry name" value="HAMP"/>
    <property type="match status" value="1"/>
</dbReference>
<dbReference type="Pfam" id="PF00672">
    <property type="entry name" value="HAMP"/>
    <property type="match status" value="1"/>
</dbReference>
<protein>
    <recommendedName>
        <fullName evidence="3">histidine kinase</fullName>
        <ecNumber evidence="3">2.7.13.3</ecNumber>
    </recommendedName>
</protein>
<keyword evidence="7" id="KW-0418">Kinase</keyword>
<evidence type="ECO:0000256" key="5">
    <source>
        <dbReference type="ARBA" id="ARBA00022679"/>
    </source>
</evidence>
<accession>A0ABP3HB81</accession>
<dbReference type="InterPro" id="IPR003594">
    <property type="entry name" value="HATPase_dom"/>
</dbReference>
<evidence type="ECO:0000256" key="7">
    <source>
        <dbReference type="ARBA" id="ARBA00022777"/>
    </source>
</evidence>
<dbReference type="InterPro" id="IPR036890">
    <property type="entry name" value="HATPase_C_sf"/>
</dbReference>
<dbReference type="PROSITE" id="PS50109">
    <property type="entry name" value="HIS_KIN"/>
    <property type="match status" value="1"/>
</dbReference>
<feature type="region of interest" description="Disordered" evidence="11">
    <location>
        <begin position="47"/>
        <end position="75"/>
    </location>
</feature>
<evidence type="ECO:0000259" key="14">
    <source>
        <dbReference type="PROSITE" id="PS50885"/>
    </source>
</evidence>
<evidence type="ECO:0000256" key="12">
    <source>
        <dbReference type="SAM" id="Phobius"/>
    </source>
</evidence>
<dbReference type="InterPro" id="IPR004358">
    <property type="entry name" value="Sig_transdc_His_kin-like_C"/>
</dbReference>
<feature type="domain" description="Histidine kinase" evidence="13">
    <location>
        <begin position="259"/>
        <end position="471"/>
    </location>
</feature>
<name>A0ABP3HB81_9ACTN</name>
<dbReference type="GO" id="GO:0005524">
    <property type="term" value="F:ATP binding"/>
    <property type="evidence" value="ECO:0007669"/>
    <property type="project" value="UniProtKB-KW"/>
</dbReference>
<evidence type="ECO:0000313" key="15">
    <source>
        <dbReference type="EMBL" id="GAA0365314.1"/>
    </source>
</evidence>
<keyword evidence="15" id="KW-0067">ATP-binding</keyword>
<evidence type="ECO:0000256" key="9">
    <source>
        <dbReference type="ARBA" id="ARBA00023012"/>
    </source>
</evidence>
<evidence type="ECO:0000256" key="11">
    <source>
        <dbReference type="SAM" id="MobiDB-lite"/>
    </source>
</evidence>
<keyword evidence="4" id="KW-0597">Phosphoprotein</keyword>
<keyword evidence="9" id="KW-0902">Two-component regulatory system</keyword>
<dbReference type="InterPro" id="IPR003660">
    <property type="entry name" value="HAMP_dom"/>
</dbReference>
<dbReference type="Gene3D" id="1.10.287.130">
    <property type="match status" value="1"/>
</dbReference>
<dbReference type="InterPro" id="IPR005467">
    <property type="entry name" value="His_kinase_dom"/>
</dbReference>
<dbReference type="PRINTS" id="PR00344">
    <property type="entry name" value="BCTRLSENSOR"/>
</dbReference>
<dbReference type="CDD" id="cd00082">
    <property type="entry name" value="HisKA"/>
    <property type="match status" value="1"/>
</dbReference>
<dbReference type="Gene3D" id="3.30.565.10">
    <property type="entry name" value="Histidine kinase-like ATPase, C-terminal domain"/>
    <property type="match status" value="1"/>
</dbReference>
<gene>
    <name evidence="15" type="ORF">GCM10010151_64130</name>
</gene>
<comment type="caution">
    <text evidence="15">The sequence shown here is derived from an EMBL/GenBank/DDBJ whole genome shotgun (WGS) entry which is preliminary data.</text>
</comment>
<dbReference type="SMART" id="SM00387">
    <property type="entry name" value="HATPase_c"/>
    <property type="match status" value="1"/>
</dbReference>